<feature type="region of interest" description="Disordered" evidence="1">
    <location>
        <begin position="95"/>
        <end position="133"/>
    </location>
</feature>
<evidence type="ECO:0000259" key="2">
    <source>
        <dbReference type="PROSITE" id="PS50076"/>
    </source>
</evidence>
<feature type="region of interest" description="Disordered" evidence="1">
    <location>
        <begin position="256"/>
        <end position="276"/>
    </location>
</feature>
<proteinExistence type="predicted"/>
<protein>
    <recommendedName>
        <fullName evidence="2">J domain-containing protein</fullName>
    </recommendedName>
</protein>
<dbReference type="PROSITE" id="PS50076">
    <property type="entry name" value="DNAJ_2"/>
    <property type="match status" value="1"/>
</dbReference>
<dbReference type="InterPro" id="IPR001623">
    <property type="entry name" value="DnaJ_domain"/>
</dbReference>
<dbReference type="RefSeq" id="XP_056539992.1">
    <property type="nucleotide sequence ID" value="XM_056690227.1"/>
</dbReference>
<dbReference type="PRINTS" id="PR00625">
    <property type="entry name" value="JDOMAIN"/>
</dbReference>
<dbReference type="CDD" id="cd06257">
    <property type="entry name" value="DnaJ"/>
    <property type="match status" value="1"/>
</dbReference>
<dbReference type="SMART" id="SM00271">
    <property type="entry name" value="DnaJ"/>
    <property type="match status" value="1"/>
</dbReference>
<dbReference type="Gene3D" id="1.10.287.110">
    <property type="entry name" value="DnaJ domain"/>
    <property type="match status" value="1"/>
</dbReference>
<dbReference type="InterPro" id="IPR036869">
    <property type="entry name" value="J_dom_sf"/>
</dbReference>
<reference evidence="3" key="1">
    <citation type="submission" date="2022-11" db="EMBL/GenBank/DDBJ databases">
        <authorList>
            <person name="Petersen C."/>
        </authorList>
    </citation>
    <scope>NUCLEOTIDE SEQUENCE</scope>
    <source>
        <strain evidence="3">IBT 26290</strain>
    </source>
</reference>
<dbReference type="SUPFAM" id="SSF46565">
    <property type="entry name" value="Chaperone J-domain"/>
    <property type="match status" value="1"/>
</dbReference>
<name>A0A9W9LI94_9EURO</name>
<organism evidence="3 4">
    <name type="scientific">Penicillium canariense</name>
    <dbReference type="NCBI Taxonomy" id="189055"/>
    <lineage>
        <taxon>Eukaryota</taxon>
        <taxon>Fungi</taxon>
        <taxon>Dikarya</taxon>
        <taxon>Ascomycota</taxon>
        <taxon>Pezizomycotina</taxon>
        <taxon>Eurotiomycetes</taxon>
        <taxon>Eurotiomycetidae</taxon>
        <taxon>Eurotiales</taxon>
        <taxon>Aspergillaceae</taxon>
        <taxon>Penicillium</taxon>
    </lineage>
</organism>
<gene>
    <name evidence="3" type="ORF">N7482_008103</name>
</gene>
<evidence type="ECO:0000256" key="1">
    <source>
        <dbReference type="SAM" id="MobiDB-lite"/>
    </source>
</evidence>
<feature type="compositionally biased region" description="Basic and acidic residues" evidence="1">
    <location>
        <begin position="110"/>
        <end position="131"/>
    </location>
</feature>
<feature type="compositionally biased region" description="Polar residues" evidence="1">
    <location>
        <begin position="307"/>
        <end position="319"/>
    </location>
</feature>
<feature type="compositionally biased region" description="Polar residues" evidence="1">
    <location>
        <begin position="95"/>
        <end position="109"/>
    </location>
</feature>
<accession>A0A9W9LI94</accession>
<dbReference type="Pfam" id="PF00226">
    <property type="entry name" value="DnaJ"/>
    <property type="match status" value="1"/>
</dbReference>
<feature type="compositionally biased region" description="Polar residues" evidence="1">
    <location>
        <begin position="227"/>
        <end position="236"/>
    </location>
</feature>
<feature type="domain" description="J" evidence="2">
    <location>
        <begin position="8"/>
        <end position="73"/>
    </location>
</feature>
<dbReference type="GeneID" id="81429403"/>
<feature type="region of interest" description="Disordered" evidence="1">
    <location>
        <begin position="307"/>
        <end position="330"/>
    </location>
</feature>
<evidence type="ECO:0000313" key="3">
    <source>
        <dbReference type="EMBL" id="KAJ5157003.1"/>
    </source>
</evidence>
<dbReference type="EMBL" id="JAPQKN010000006">
    <property type="protein sequence ID" value="KAJ5157003.1"/>
    <property type="molecule type" value="Genomic_DNA"/>
</dbReference>
<dbReference type="Proteomes" id="UP001149163">
    <property type="component" value="Unassembled WGS sequence"/>
</dbReference>
<dbReference type="InterPro" id="IPR050817">
    <property type="entry name" value="DjlA_DnaK_co-chaperone"/>
</dbReference>
<feature type="region of interest" description="Disordered" evidence="1">
    <location>
        <begin position="200"/>
        <end position="236"/>
    </location>
</feature>
<dbReference type="PANTHER" id="PTHR24074">
    <property type="entry name" value="CO-CHAPERONE PROTEIN DJLA"/>
    <property type="match status" value="1"/>
</dbReference>
<evidence type="ECO:0000313" key="4">
    <source>
        <dbReference type="Proteomes" id="UP001149163"/>
    </source>
</evidence>
<reference evidence="3" key="2">
    <citation type="journal article" date="2023" name="IMA Fungus">
        <title>Comparative genomic study of the Penicillium genus elucidates a diverse pangenome and 15 lateral gene transfer events.</title>
        <authorList>
            <person name="Petersen C."/>
            <person name="Sorensen T."/>
            <person name="Nielsen M.R."/>
            <person name="Sondergaard T.E."/>
            <person name="Sorensen J.L."/>
            <person name="Fitzpatrick D.A."/>
            <person name="Frisvad J.C."/>
            <person name="Nielsen K.L."/>
        </authorList>
    </citation>
    <scope>NUCLEOTIDE SEQUENCE</scope>
    <source>
        <strain evidence="3">IBT 26290</strain>
    </source>
</reference>
<keyword evidence="4" id="KW-1185">Reference proteome</keyword>
<sequence>MSTTQFTDHYAILGVARHASTKEINVAWKKFALKHHPDKCSQSDNAIDQFRKGQEAIEVLRDFERRRQHDEELDNNHPSRTGWYQRSSRTSSAYSWKNSRSYPADTSQNWEERKQPCGEDNHRSNLDDTRGSCKKNVQMDTMFEELKPKEKVSLWAETHIREDQPEMDQWDFEAGKGQWEDDYACIDPGARVLRDEEELAAEDDGTVEEHDVKQGSGIEPDGASPGSEASTSVHQSTEYASVASYLHDSSDGNCQLSNGSQFSHRDSSIGSGGMHLPDLETQTDGEDTNFDCAIWALSFSNNGRAISSSNPTSLSTEQFPQEREQPTKYPDIEGSLRPFILYLMAKLNDSSGRYTPDDMYQELIGLVMESVCGWLESTRLSCPNASPLAAMNVSSTCSHLGFWHKRFDMPECENCGLWKPLYILTCPGCGAKKCLIPLCAILFDETVRKEGLGLSDLRESTISNHGVGWDLGLFYQAYVLALQSMS</sequence>
<dbReference type="OrthoDB" id="442087at2759"/>
<comment type="caution">
    <text evidence="3">The sequence shown here is derived from an EMBL/GenBank/DDBJ whole genome shotgun (WGS) entry which is preliminary data.</text>
</comment>
<dbReference type="AlphaFoldDB" id="A0A9W9LI94"/>